<name>A0A7U2ESE6_PHANO</name>
<evidence type="ECO:0000313" key="3">
    <source>
        <dbReference type="Proteomes" id="UP000663193"/>
    </source>
</evidence>
<dbReference type="Pfam" id="PF06985">
    <property type="entry name" value="HET"/>
    <property type="match status" value="1"/>
</dbReference>
<organism evidence="2 3">
    <name type="scientific">Phaeosphaeria nodorum (strain SN15 / ATCC MYA-4574 / FGSC 10173)</name>
    <name type="common">Glume blotch fungus</name>
    <name type="synonym">Parastagonospora nodorum</name>
    <dbReference type="NCBI Taxonomy" id="321614"/>
    <lineage>
        <taxon>Eukaryota</taxon>
        <taxon>Fungi</taxon>
        <taxon>Dikarya</taxon>
        <taxon>Ascomycota</taxon>
        <taxon>Pezizomycotina</taxon>
        <taxon>Dothideomycetes</taxon>
        <taxon>Pleosporomycetidae</taxon>
        <taxon>Pleosporales</taxon>
        <taxon>Pleosporineae</taxon>
        <taxon>Phaeosphaeriaceae</taxon>
        <taxon>Parastagonospora</taxon>
    </lineage>
</organism>
<dbReference type="AlphaFoldDB" id="A0A7U2ESE6"/>
<reference evidence="3" key="1">
    <citation type="journal article" date="2021" name="BMC Genomics">
        <title>Chromosome-level genome assembly and manually-curated proteome of model necrotroph Parastagonospora nodorum Sn15 reveals a genome-wide trove of candidate effector homologs, and redundancy of virulence-related functions within an accessory chromosome.</title>
        <authorList>
            <person name="Bertazzoni S."/>
            <person name="Jones D.A.B."/>
            <person name="Phan H.T."/>
            <person name="Tan K.-C."/>
            <person name="Hane J.K."/>
        </authorList>
    </citation>
    <scope>NUCLEOTIDE SEQUENCE [LARGE SCALE GENOMIC DNA]</scope>
    <source>
        <strain evidence="3">SN15 / ATCC MYA-4574 / FGSC 10173)</strain>
    </source>
</reference>
<dbReference type="VEuPathDB" id="FungiDB:JI435_006730"/>
<evidence type="ECO:0000313" key="2">
    <source>
        <dbReference type="EMBL" id="QRC91173.1"/>
    </source>
</evidence>
<evidence type="ECO:0000259" key="1">
    <source>
        <dbReference type="Pfam" id="PF06985"/>
    </source>
</evidence>
<dbReference type="PANTHER" id="PTHR24148:SF82">
    <property type="entry name" value="HETEROKARYON INCOMPATIBILITY DOMAIN-CONTAINING PROTEIN"/>
    <property type="match status" value="1"/>
</dbReference>
<sequence length="576" mass="64972">MTTEQTISCLYHPLPSNHIRVLLLEDLASGGNSSTTTQEGGPLVTLLKTISLDEVQHSPDDYSALSYCWKGYSASAQEEEETKYIRCNDHLVPIRPNLYSALWHIAKYQDRTVSLWVDALCIDQSSIEERSQQVFLMGDIYKSMGSVIAWLGSEGERVATLFKTLADCAKNNKLHYRWGFSEEEDTLYSVEAGVTYVRYCGWFDRVWTFQEICLARHAKLIVGTQSLDWETFTTGWKHLYGFEHTRHITAKLNNIATVRTDGGNLLQLLKSVWNRHASNPKDKVYGVLGLYRGSIFITPNYNTSIREVMVQAAKAIVEETQNLDILHHAWARCVETKSIAGDEKLLGSMSEPRQPTWTPDWVHPTADDRIAKDLASLPKLEFTNIHPSFTFNVKWKGEHLVARGLALGRRADAGQASNFQQREMLPFPDCAFTHTTPAFSSSQNLRTAFKNLEQTNPMPMTDIPTFASAVKRHDEGRCMCPNQPGSWTVLRDEWRAAHGYFDWIVVLFGARTAVTLRPNWVLHEESKFDGTFRLTETLEHEAVESGGDLLDVYGQFGAGGGALGGMSCAWGEFEIR</sequence>
<protein>
    <recommendedName>
        <fullName evidence="1">Heterokaryon incompatibility domain-containing protein</fullName>
    </recommendedName>
</protein>
<dbReference type="InterPro" id="IPR010730">
    <property type="entry name" value="HET"/>
</dbReference>
<keyword evidence="3" id="KW-1185">Reference proteome</keyword>
<dbReference type="OrthoDB" id="3557394at2759"/>
<accession>A0A7U2ESE6</accession>
<dbReference type="EMBL" id="CP069023">
    <property type="protein sequence ID" value="QRC91173.1"/>
    <property type="molecule type" value="Genomic_DNA"/>
</dbReference>
<proteinExistence type="predicted"/>
<feature type="domain" description="Heterokaryon incompatibility" evidence="1">
    <location>
        <begin position="62"/>
        <end position="211"/>
    </location>
</feature>
<dbReference type="OMA" id="HITAKLN"/>
<gene>
    <name evidence="2" type="ORF">JI435_006730</name>
</gene>
<dbReference type="Proteomes" id="UP000663193">
    <property type="component" value="Chromosome 1"/>
</dbReference>
<dbReference type="InterPro" id="IPR052895">
    <property type="entry name" value="HetReg/Transcr_Mod"/>
</dbReference>
<dbReference type="PANTHER" id="PTHR24148">
    <property type="entry name" value="ANKYRIN REPEAT DOMAIN-CONTAINING PROTEIN 39 HOMOLOG-RELATED"/>
    <property type="match status" value="1"/>
</dbReference>